<dbReference type="Pfam" id="PF00106">
    <property type="entry name" value="adh_short"/>
    <property type="match status" value="1"/>
</dbReference>
<dbReference type="FunCoup" id="A0A7M7N403">
    <property type="interactions" value="62"/>
</dbReference>
<dbReference type="CDD" id="cd05339">
    <property type="entry name" value="17beta-HSDXI-like_SDR_c"/>
    <property type="match status" value="1"/>
</dbReference>
<dbReference type="PANTHER" id="PTHR24322">
    <property type="entry name" value="PKSB"/>
    <property type="match status" value="1"/>
</dbReference>
<dbReference type="RefSeq" id="XP_030830640.1">
    <property type="nucleotide sequence ID" value="XM_030974780.1"/>
</dbReference>
<dbReference type="KEGG" id="spu:576258"/>
<dbReference type="OMA" id="EKFFNVW"/>
<dbReference type="GO" id="GO:0005811">
    <property type="term" value="C:lipid droplet"/>
    <property type="evidence" value="ECO:0000318"/>
    <property type="project" value="GO_Central"/>
</dbReference>
<evidence type="ECO:0000256" key="1">
    <source>
        <dbReference type="ARBA" id="ARBA00004141"/>
    </source>
</evidence>
<comment type="function">
    <text evidence="9">Catalyzes the reduction of all-trans-retinal to all-trans-retinol in the presence of NADPH.</text>
</comment>
<comment type="subcellular location">
    <subcellularLocation>
        <location evidence="1">Membrane</location>
        <topology evidence="1">Multi-pass membrane protein</topology>
    </subcellularLocation>
</comment>
<evidence type="ECO:0000256" key="6">
    <source>
        <dbReference type="ARBA" id="ARBA00023002"/>
    </source>
</evidence>
<sequence length="311" mass="34349">MIFIDFLLDLVWMLLSVLYYIGEGLVLCLVPTSFRKNSIEGELVLITGAGSGIGRLQAIKFAAAGCDVVLWDINTKGIEETAQLVRKTGRKAWYCICDVSKREKVYEAAAKVKREAGEVTILVNNAGIIAGHKFINLTDDAIQKTMEVNALAHAWTLKAFLPDMMKRDHGHIVTIASIMGEISAAGMSEYCMSKFASVGLHEAVLRETRAAGKLGINFTLVNPYMINTGMFAGTKIRYEMIVPTLEPEYVAGKVVEAVQTRTALVRTPVLLHLMVLLKDILPQKAIFSMEDFFETAKAMDNFVGRRHVKSS</sequence>
<comment type="similarity">
    <text evidence="2 12">Belongs to the short-chain dehydrogenases/reductases (SDR) family.</text>
</comment>
<reference evidence="13" key="2">
    <citation type="submission" date="2021-01" db="UniProtKB">
        <authorList>
            <consortium name="EnsemblMetazoa"/>
        </authorList>
    </citation>
    <scope>IDENTIFICATION</scope>
</reference>
<proteinExistence type="inferred from homology"/>
<dbReference type="GO" id="GO:0016616">
    <property type="term" value="F:oxidoreductase activity, acting on the CH-OH group of donors, NAD or NADP as acceptor"/>
    <property type="evidence" value="ECO:0000318"/>
    <property type="project" value="GO_Central"/>
</dbReference>
<dbReference type="EnsemblMetazoa" id="XM_030974780">
    <property type="protein sequence ID" value="XP_030830640"/>
    <property type="gene ID" value="LOC576258"/>
</dbReference>
<dbReference type="SUPFAM" id="SSF51735">
    <property type="entry name" value="NAD(P)-binding Rossmann-fold domains"/>
    <property type="match status" value="1"/>
</dbReference>
<evidence type="ECO:0000256" key="3">
    <source>
        <dbReference type="ARBA" id="ARBA00022692"/>
    </source>
</evidence>
<evidence type="ECO:0000313" key="13">
    <source>
        <dbReference type="EnsemblMetazoa" id="XP_030830640"/>
    </source>
</evidence>
<name>A0A7M7N403_STRPU</name>
<evidence type="ECO:0000256" key="9">
    <source>
        <dbReference type="ARBA" id="ARBA00059620"/>
    </source>
</evidence>
<evidence type="ECO:0000256" key="2">
    <source>
        <dbReference type="ARBA" id="ARBA00006484"/>
    </source>
</evidence>
<evidence type="ECO:0000256" key="12">
    <source>
        <dbReference type="RuleBase" id="RU000363"/>
    </source>
</evidence>
<keyword evidence="4" id="KW-0521">NADP</keyword>
<organism evidence="13 14">
    <name type="scientific">Strongylocentrotus purpuratus</name>
    <name type="common">Purple sea urchin</name>
    <dbReference type="NCBI Taxonomy" id="7668"/>
    <lineage>
        <taxon>Eukaryota</taxon>
        <taxon>Metazoa</taxon>
        <taxon>Echinodermata</taxon>
        <taxon>Eleutherozoa</taxon>
        <taxon>Echinozoa</taxon>
        <taxon>Echinoidea</taxon>
        <taxon>Euechinoidea</taxon>
        <taxon>Echinacea</taxon>
        <taxon>Camarodonta</taxon>
        <taxon>Echinidea</taxon>
        <taxon>Strongylocentrotidae</taxon>
        <taxon>Strongylocentrotus</taxon>
    </lineage>
</organism>
<evidence type="ECO:0000256" key="5">
    <source>
        <dbReference type="ARBA" id="ARBA00022989"/>
    </source>
</evidence>
<keyword evidence="3" id="KW-0812">Transmembrane</keyword>
<dbReference type="InParanoid" id="A0A7M7N403"/>
<keyword evidence="7" id="KW-0443">Lipid metabolism</keyword>
<dbReference type="FunFam" id="3.40.50.720:FF:000131">
    <property type="entry name" value="Short-chain dehydrogenase/reductase 3"/>
    <property type="match status" value="1"/>
</dbReference>
<dbReference type="OrthoDB" id="10253736at2759"/>
<reference evidence="14" key="1">
    <citation type="submission" date="2015-02" db="EMBL/GenBank/DDBJ databases">
        <title>Genome sequencing for Strongylocentrotus purpuratus.</title>
        <authorList>
            <person name="Murali S."/>
            <person name="Liu Y."/>
            <person name="Vee V."/>
            <person name="English A."/>
            <person name="Wang M."/>
            <person name="Skinner E."/>
            <person name="Han Y."/>
            <person name="Muzny D.M."/>
            <person name="Worley K.C."/>
            <person name="Gibbs R.A."/>
        </authorList>
    </citation>
    <scope>NUCLEOTIDE SEQUENCE</scope>
</reference>
<keyword evidence="8" id="KW-0472">Membrane</keyword>
<dbReference type="Proteomes" id="UP000007110">
    <property type="component" value="Unassembled WGS sequence"/>
</dbReference>
<keyword evidence="14" id="KW-1185">Reference proteome</keyword>
<keyword evidence="6" id="KW-0560">Oxidoreductase</keyword>
<dbReference type="PRINTS" id="PR00080">
    <property type="entry name" value="SDRFAMILY"/>
</dbReference>
<evidence type="ECO:0000256" key="11">
    <source>
        <dbReference type="ARBA" id="ARBA00082544"/>
    </source>
</evidence>
<evidence type="ECO:0000313" key="14">
    <source>
        <dbReference type="Proteomes" id="UP000007110"/>
    </source>
</evidence>
<evidence type="ECO:0000256" key="4">
    <source>
        <dbReference type="ARBA" id="ARBA00022857"/>
    </source>
</evidence>
<dbReference type="GO" id="GO:0052650">
    <property type="term" value="F:all-trans-retinol dehydrogenase (NADP+) activity"/>
    <property type="evidence" value="ECO:0007669"/>
    <property type="project" value="UniProtKB-ARBA"/>
</dbReference>
<keyword evidence="5" id="KW-1133">Transmembrane helix</keyword>
<dbReference type="InterPro" id="IPR036291">
    <property type="entry name" value="NAD(P)-bd_dom_sf"/>
</dbReference>
<dbReference type="AlphaFoldDB" id="A0A7M7N403"/>
<dbReference type="GeneID" id="576258"/>
<dbReference type="Gene3D" id="3.40.50.720">
    <property type="entry name" value="NAD(P)-binding Rossmann-like Domain"/>
    <property type="match status" value="1"/>
</dbReference>
<dbReference type="GO" id="GO:0016020">
    <property type="term" value="C:membrane"/>
    <property type="evidence" value="ECO:0007669"/>
    <property type="project" value="UniProtKB-SubCell"/>
</dbReference>
<evidence type="ECO:0000256" key="10">
    <source>
        <dbReference type="ARBA" id="ARBA00068717"/>
    </source>
</evidence>
<evidence type="ECO:0000256" key="7">
    <source>
        <dbReference type="ARBA" id="ARBA00023098"/>
    </source>
</evidence>
<accession>A0A7M7N403</accession>
<protein>
    <recommendedName>
        <fullName evidence="10">Short-chain dehydrogenase/reductase 3</fullName>
    </recommendedName>
    <alternativeName>
        <fullName evidence="11">Retinal short-chain dehydrogenase/reductase 1</fullName>
    </alternativeName>
</protein>
<dbReference type="PANTHER" id="PTHR24322:SF746">
    <property type="entry name" value="SHORT CHAIN DEHYDROGENASE_REDUCTASE FAMILY 16C MEMBER 5"/>
    <property type="match status" value="1"/>
</dbReference>
<evidence type="ECO:0000256" key="8">
    <source>
        <dbReference type="ARBA" id="ARBA00023136"/>
    </source>
</evidence>
<dbReference type="PRINTS" id="PR00081">
    <property type="entry name" value="GDHRDH"/>
</dbReference>
<dbReference type="InterPro" id="IPR002347">
    <property type="entry name" value="SDR_fam"/>
</dbReference>